<dbReference type="AlphaFoldDB" id="A0A0B7IRU8"/>
<dbReference type="PANTHER" id="PTHR38467">
    <property type="match status" value="1"/>
</dbReference>
<dbReference type="InterPro" id="IPR053155">
    <property type="entry name" value="F-pilin_assembly_TraC"/>
</dbReference>
<sequence length="837" mass="97152">MKLSKILPIYKITSKGIVIGDTKATLSVCFRMKMPIVFTQSDSDFQSTIEDFRKFLENLGEEVLIHKQDFYYRELYGLIPDDSKRKTNTEAFFETAYRNHFNERPYLRSESYLYVSKVGNSATIGVTKKYADIDENDWVQNILNSAEILKKSGIVLEPIPVEELLKEGNVFSQYFNFDKENIEQLKDVSFEKNKVYVGGKEVKIYSIEGEKQLPTTNIGYSKNFNALPVSNMFDFAYKLAVPHVVNQYIYVPSQIDMMQKFEQRKADMQSYNFKGSNDEAIQELMVMKQKCEKLACNVAYWHYNIMAFDEDINIIDKECKKAFSDSGFKPKEVSLTRKDLFLAGIPTNGVRLTLEKDKLMAVLLDLEAVAFMNLEQNYEDKNIAVTGTRLCDRIYGIPFSVDVFNEPKKKGWIKNQNTIVLSGSGGGKSFTTNLLLQTDYHQGAHIFCIDASFSYRLPCAMHNGVYLTFDDNNKISFNPFYLNFLKEPVAKDIFTSYQEEEEFDIEKEDNQSNVTRYRSRLEERMNTLMGIIVVMVKGEGETTSRFESTIYRMLLWEYFKDRTIHDRIEGCNFDDFYQFTKDNLERILKEKGVERDFNYRKFLLMLEPFRTGESLGYLLNSDDEKIKNLGDQRFIVIDVSKIRENKLLFSIISVLAMDLYNQKVAKLPLDVTKALVIDEAWQAISSPEMATFMKTQVKLIRKYGGRTVFISQELDDFISSEIIKESIIKNSSIKIFADMGEFKRNFEPIKKVMSISDSNEKKIMSLNMNNREGAFYKEVCICWEQRGQVYAVETPLEMKAIFETDPEEVMKILPQYEKYGVELASQNYADNIRNNIK</sequence>
<protein>
    <recommendedName>
        <fullName evidence="1">TraG P-loop domain-containing protein</fullName>
    </recommendedName>
</protein>
<dbReference type="NCBIfam" id="TIGR03783">
    <property type="entry name" value="Bac_Flav_CT_G"/>
    <property type="match status" value="1"/>
</dbReference>
<evidence type="ECO:0000313" key="2">
    <source>
        <dbReference type="EMBL" id="CEN52737.1"/>
    </source>
</evidence>
<reference evidence="2 3" key="1">
    <citation type="submission" date="2015-01" db="EMBL/GenBank/DDBJ databases">
        <authorList>
            <person name="Xiang T."/>
            <person name="Song Y."/>
            <person name="Huang L."/>
            <person name="Wang B."/>
            <person name="Wu P."/>
        </authorList>
    </citation>
    <scope>NUCLEOTIDE SEQUENCE [LARGE SCALE GENOMIC DNA]</scope>
    <source>
        <strain evidence="2 3">CcD93</strain>
    </source>
</reference>
<dbReference type="EMBL" id="CDOL01000212">
    <property type="protein sequence ID" value="CEN52737.1"/>
    <property type="molecule type" value="Genomic_DNA"/>
</dbReference>
<dbReference type="InterPro" id="IPR043964">
    <property type="entry name" value="P-loop_TraG"/>
</dbReference>
<feature type="domain" description="TraG P-loop" evidence="1">
    <location>
        <begin position="522"/>
        <end position="820"/>
    </location>
</feature>
<dbReference type="InterPro" id="IPR027417">
    <property type="entry name" value="P-loop_NTPase"/>
</dbReference>
<dbReference type="Pfam" id="PF19044">
    <property type="entry name" value="P-loop_TraG"/>
    <property type="match status" value="2"/>
</dbReference>
<dbReference type="CDD" id="cd01127">
    <property type="entry name" value="TrwB_TraG_TraD_VirD4"/>
    <property type="match status" value="1"/>
</dbReference>
<gene>
    <name evidence="2" type="ORF">CCAND93_290007</name>
</gene>
<accession>A0A0B7IRU8</accession>
<dbReference type="Gene3D" id="1.10.8.730">
    <property type="match status" value="1"/>
</dbReference>
<dbReference type="PANTHER" id="PTHR38467:SF1">
    <property type="entry name" value="CONJUGATIVE TRANSFER: ASSEMBLY"/>
    <property type="match status" value="1"/>
</dbReference>
<evidence type="ECO:0000259" key="1">
    <source>
        <dbReference type="Pfam" id="PF19044"/>
    </source>
</evidence>
<feature type="domain" description="TraG P-loop" evidence="1">
    <location>
        <begin position="387"/>
        <end position="483"/>
    </location>
</feature>
<dbReference type="Gene3D" id="3.40.50.300">
    <property type="entry name" value="P-loop containing nucleotide triphosphate hydrolases"/>
    <property type="match status" value="1"/>
</dbReference>
<proteinExistence type="predicted"/>
<dbReference type="RefSeq" id="WP_042007403.1">
    <property type="nucleotide sequence ID" value="NZ_CDOL01000212.1"/>
</dbReference>
<name>A0A0B7IRU8_9FLAO</name>
<dbReference type="SUPFAM" id="SSF52540">
    <property type="entry name" value="P-loop containing nucleoside triphosphate hydrolases"/>
    <property type="match status" value="1"/>
</dbReference>
<dbReference type="Proteomes" id="UP000038200">
    <property type="component" value="Unassembled WGS sequence"/>
</dbReference>
<organism evidence="2 3">
    <name type="scientific">Capnocytophaga canis</name>
    <dbReference type="NCBI Taxonomy" id="1848903"/>
    <lineage>
        <taxon>Bacteria</taxon>
        <taxon>Pseudomonadati</taxon>
        <taxon>Bacteroidota</taxon>
        <taxon>Flavobacteriia</taxon>
        <taxon>Flavobacteriales</taxon>
        <taxon>Flavobacteriaceae</taxon>
        <taxon>Capnocytophaga</taxon>
    </lineage>
</organism>
<dbReference type="InterPro" id="IPR022509">
    <property type="entry name" value="Conjugation_ATPase_TraG"/>
</dbReference>
<evidence type="ECO:0000313" key="3">
    <source>
        <dbReference type="Proteomes" id="UP000038200"/>
    </source>
</evidence>
<dbReference type="OrthoDB" id="596266at2"/>